<dbReference type="Proteomes" id="UP000253816">
    <property type="component" value="Unassembled WGS sequence"/>
</dbReference>
<organism evidence="2 3">
    <name type="scientific">Candidatus Similichlamydia laticola</name>
    <dbReference type="NCBI Taxonomy" id="2170265"/>
    <lineage>
        <taxon>Bacteria</taxon>
        <taxon>Pseudomonadati</taxon>
        <taxon>Chlamydiota</taxon>
        <taxon>Chlamydiia</taxon>
        <taxon>Parachlamydiales</taxon>
        <taxon>Candidatus Parilichlamydiaceae</taxon>
        <taxon>Candidatus Similichlamydia</taxon>
    </lineage>
</organism>
<accession>A0A369KDV4</accession>
<sequence length="274" mass="30376">MAEDSGGIACPGWTNEVNSRFVFGQRAAISTIRSSVMFRPVVSISIKTAFKPIILLWLGVQPEYRPFTVGGILSTLVLDFSSKNFVCAVCYEGKVISGGLFPQSLISGDQIPNQMFRVVGKVSLSRIVLGNGPGSYTGVRLACSVAQAFGYCKQLPIFPVCSLKGLLPQEQTAEEYLLIAMAGRSRYHGICFDARLRRWGQPVVCSWEEVERILRERQLVVCSSFSGTFPPSTTWQRVELNPLMFVREACSIGFYPRDLYNGLELLYNPDSLAF</sequence>
<evidence type="ECO:0000313" key="2">
    <source>
        <dbReference type="EMBL" id="RDB31782.1"/>
    </source>
</evidence>
<gene>
    <name evidence="2" type="ORF">HAT2_00162</name>
</gene>
<dbReference type="SUPFAM" id="SSF53067">
    <property type="entry name" value="Actin-like ATPase domain"/>
    <property type="match status" value="1"/>
</dbReference>
<dbReference type="EMBL" id="QQBG01000008">
    <property type="protein sequence ID" value="RDB31782.1"/>
    <property type="molecule type" value="Genomic_DNA"/>
</dbReference>
<evidence type="ECO:0000259" key="1">
    <source>
        <dbReference type="Pfam" id="PF00814"/>
    </source>
</evidence>
<keyword evidence="3" id="KW-1185">Reference proteome</keyword>
<name>A0A369KDV4_9BACT</name>
<comment type="caution">
    <text evidence="2">The sequence shown here is derived from an EMBL/GenBank/DDBJ whole genome shotgun (WGS) entry which is preliminary data.</text>
</comment>
<dbReference type="Gene3D" id="3.30.420.40">
    <property type="match status" value="2"/>
</dbReference>
<dbReference type="Pfam" id="PF00814">
    <property type="entry name" value="TsaD"/>
    <property type="match status" value="1"/>
</dbReference>
<protein>
    <submittedName>
        <fullName evidence="2">TsaB protein, required for threonylcarbamoyladenosine (T(6)A) formation in tRNA</fullName>
    </submittedName>
</protein>
<dbReference type="InterPro" id="IPR043129">
    <property type="entry name" value="ATPase_NBD"/>
</dbReference>
<evidence type="ECO:0000313" key="3">
    <source>
        <dbReference type="Proteomes" id="UP000253816"/>
    </source>
</evidence>
<dbReference type="AlphaFoldDB" id="A0A369KDV4"/>
<proteinExistence type="predicted"/>
<dbReference type="InterPro" id="IPR000905">
    <property type="entry name" value="Gcp-like_dom"/>
</dbReference>
<reference evidence="2 3" key="1">
    <citation type="submission" date="2018-07" db="EMBL/GenBank/DDBJ databases">
        <title>Comparative genomics of the Candidatus Parilichlamydiaceae reveals evidence of convergent evolution and genome reduction in the phylum Chlamydiae.</title>
        <authorList>
            <person name="Taylor-Brown A."/>
            <person name="Polkinghorne A."/>
        </authorList>
    </citation>
    <scope>NUCLEOTIDE SEQUENCE [LARGE SCALE GENOMIC DNA]</scope>
    <source>
        <strain evidence="2 3">Hat2</strain>
    </source>
</reference>
<feature type="domain" description="Gcp-like" evidence="1">
    <location>
        <begin position="123"/>
        <end position="184"/>
    </location>
</feature>